<dbReference type="PROSITE" id="PS50963">
    <property type="entry name" value="LINK_2"/>
    <property type="match status" value="1"/>
</dbReference>
<evidence type="ECO:0000313" key="13">
    <source>
        <dbReference type="Ensembl" id="ENSCCRP00000024334.2"/>
    </source>
</evidence>
<protein>
    <recommendedName>
        <fullName evidence="5">Tumor necrosis factor-inducible gene 6 protein</fullName>
    </recommendedName>
    <alternativeName>
        <fullName evidence="7">TNF-stimulated gene 6 protein</fullName>
    </alternativeName>
    <alternativeName>
        <fullName evidence="6">Tumor necrosis factor alpha-induced protein 6</fullName>
    </alternativeName>
</protein>
<evidence type="ECO:0000256" key="4">
    <source>
        <dbReference type="ARBA" id="ARBA00064571"/>
    </source>
</evidence>
<evidence type="ECO:0000256" key="10">
    <source>
        <dbReference type="SAM" id="SignalP"/>
    </source>
</evidence>
<dbReference type="PROSITE" id="PS01180">
    <property type="entry name" value="CUB"/>
    <property type="match status" value="1"/>
</dbReference>
<comment type="caution">
    <text evidence="8">Lacks conserved residue(s) required for the propagation of feature annotation.</text>
</comment>
<dbReference type="Gene3D" id="2.60.120.290">
    <property type="entry name" value="Spermadhesin, CUB domain"/>
    <property type="match status" value="1"/>
</dbReference>
<feature type="chain" id="PRO_5039917803" description="Tumor necrosis factor-inducible gene 6 protein" evidence="10">
    <location>
        <begin position="20"/>
        <end position="251"/>
    </location>
</feature>
<keyword evidence="3 9" id="KW-1015">Disulfide bond</keyword>
<evidence type="ECO:0000259" key="12">
    <source>
        <dbReference type="PROSITE" id="PS50963"/>
    </source>
</evidence>
<dbReference type="SMART" id="SM00445">
    <property type="entry name" value="LINK"/>
    <property type="match status" value="1"/>
</dbReference>
<dbReference type="Pfam" id="PF00431">
    <property type="entry name" value="CUB"/>
    <property type="match status" value="1"/>
</dbReference>
<dbReference type="GO" id="GO:0007155">
    <property type="term" value="P:cell adhesion"/>
    <property type="evidence" value="ECO:0007669"/>
    <property type="project" value="UniProtKB-KW"/>
</dbReference>
<dbReference type="GO" id="GO:0005615">
    <property type="term" value="C:extracellular space"/>
    <property type="evidence" value="ECO:0007669"/>
    <property type="project" value="TreeGrafter"/>
</dbReference>
<keyword evidence="10" id="KW-0732">Signal</keyword>
<sequence length="251" mass="28711">MRVFAVVLAVIFVLKEAEAWGYKNGILHNSIWLEQAAGVYHRESRKGRYQLTYREAKAVCKFEGGALATYDQLEAARQIGFHVCAAGWFDKGRVGYPIVKAGANCGFGKVGIIDYGYRLNKSEKWDVYCYNPGAKECGGVHTDQEKVFDSPGYPEDYQDEQICYWHIRVRYGQRIRLHFLDFDIEEDTACLSDYLEIYDNDLFYSTLNFTFHFLLLLRFLSDSSVTGGGFQLQYIAVNSSQLFDNHTDALS</sequence>
<feature type="signal peptide" evidence="10">
    <location>
        <begin position="1"/>
        <end position="19"/>
    </location>
</feature>
<evidence type="ECO:0000256" key="6">
    <source>
        <dbReference type="ARBA" id="ARBA00077610"/>
    </source>
</evidence>
<dbReference type="InterPro" id="IPR052129">
    <property type="entry name" value="Spermadhesin-Link_domain"/>
</dbReference>
<dbReference type="FunFam" id="2.60.120.290:FF:000005">
    <property type="entry name" value="Procollagen C-endopeptidase enhancer 1"/>
    <property type="match status" value="1"/>
</dbReference>
<dbReference type="GO" id="GO:0050728">
    <property type="term" value="P:negative regulation of inflammatory response"/>
    <property type="evidence" value="ECO:0007669"/>
    <property type="project" value="TreeGrafter"/>
</dbReference>
<dbReference type="SUPFAM" id="SSF56436">
    <property type="entry name" value="C-type lectin-like"/>
    <property type="match status" value="1"/>
</dbReference>
<evidence type="ECO:0000256" key="7">
    <source>
        <dbReference type="ARBA" id="ARBA00081068"/>
    </source>
</evidence>
<evidence type="ECO:0000313" key="14">
    <source>
        <dbReference type="Proteomes" id="UP001108240"/>
    </source>
</evidence>
<dbReference type="CDD" id="cd00041">
    <property type="entry name" value="CUB"/>
    <property type="match status" value="1"/>
</dbReference>
<evidence type="ECO:0000256" key="5">
    <source>
        <dbReference type="ARBA" id="ARBA00069597"/>
    </source>
</evidence>
<feature type="disulfide bond" evidence="9">
    <location>
        <begin position="60"/>
        <end position="129"/>
    </location>
</feature>
<evidence type="ECO:0000256" key="9">
    <source>
        <dbReference type="PROSITE-ProRule" id="PRU00323"/>
    </source>
</evidence>
<keyword evidence="14" id="KW-1185">Reference proteome</keyword>
<evidence type="ECO:0000256" key="8">
    <source>
        <dbReference type="PROSITE-ProRule" id="PRU00059"/>
    </source>
</evidence>
<evidence type="ECO:0000259" key="11">
    <source>
        <dbReference type="PROSITE" id="PS01180"/>
    </source>
</evidence>
<dbReference type="GO" id="GO:0016787">
    <property type="term" value="F:hydrolase activity"/>
    <property type="evidence" value="ECO:0007669"/>
    <property type="project" value="UniProtKB-KW"/>
</dbReference>
<name>A0A8C1AYA6_CYPCA</name>
<dbReference type="PROSITE" id="PS01241">
    <property type="entry name" value="LINK_1"/>
    <property type="match status" value="1"/>
</dbReference>
<dbReference type="AlphaFoldDB" id="A0A8C1AYA6"/>
<keyword evidence="1" id="KW-0378">Hydrolase</keyword>
<reference evidence="13" key="1">
    <citation type="submission" date="2025-08" db="UniProtKB">
        <authorList>
            <consortium name="Ensembl"/>
        </authorList>
    </citation>
    <scope>IDENTIFICATION</scope>
</reference>
<dbReference type="InterPro" id="IPR035914">
    <property type="entry name" value="Sperma_CUB_dom_sf"/>
</dbReference>
<dbReference type="PANTHER" id="PTHR46908">
    <property type="entry name" value="CUBILIN-LIKE PROTEIN"/>
    <property type="match status" value="1"/>
</dbReference>
<feature type="disulfide bond" evidence="9">
    <location>
        <begin position="84"/>
        <end position="105"/>
    </location>
</feature>
<dbReference type="GeneTree" id="ENSGT00940000157201"/>
<dbReference type="Gene3D" id="3.10.100.10">
    <property type="entry name" value="Mannose-Binding Protein A, subunit A"/>
    <property type="match status" value="1"/>
</dbReference>
<dbReference type="PRINTS" id="PR01265">
    <property type="entry name" value="LINKMODULE"/>
</dbReference>
<reference evidence="13" key="2">
    <citation type="submission" date="2025-09" db="UniProtKB">
        <authorList>
            <consortium name="Ensembl"/>
        </authorList>
    </citation>
    <scope>IDENTIFICATION</scope>
</reference>
<dbReference type="SMART" id="SM00042">
    <property type="entry name" value="CUB"/>
    <property type="match status" value="1"/>
</dbReference>
<dbReference type="SUPFAM" id="SSF49854">
    <property type="entry name" value="Spermadhesin, CUB domain"/>
    <property type="match status" value="1"/>
</dbReference>
<organism evidence="13 14">
    <name type="scientific">Cyprinus carpio carpio</name>
    <dbReference type="NCBI Taxonomy" id="630221"/>
    <lineage>
        <taxon>Eukaryota</taxon>
        <taxon>Metazoa</taxon>
        <taxon>Chordata</taxon>
        <taxon>Craniata</taxon>
        <taxon>Vertebrata</taxon>
        <taxon>Euteleostomi</taxon>
        <taxon>Actinopterygii</taxon>
        <taxon>Neopterygii</taxon>
        <taxon>Teleostei</taxon>
        <taxon>Ostariophysi</taxon>
        <taxon>Cypriniformes</taxon>
        <taxon>Cyprinidae</taxon>
        <taxon>Cyprininae</taxon>
        <taxon>Cyprinus</taxon>
    </lineage>
</organism>
<dbReference type="InterPro" id="IPR016186">
    <property type="entry name" value="C-type_lectin-like/link_sf"/>
</dbReference>
<dbReference type="InterPro" id="IPR000859">
    <property type="entry name" value="CUB_dom"/>
</dbReference>
<dbReference type="InterPro" id="IPR000538">
    <property type="entry name" value="Link_dom"/>
</dbReference>
<feature type="domain" description="CUB" evidence="11">
    <location>
        <begin position="137"/>
        <end position="237"/>
    </location>
</feature>
<dbReference type="FunFam" id="3.10.100.10:FF:000001">
    <property type="entry name" value="Hyaluronan proteoglycan link protein 1"/>
    <property type="match status" value="1"/>
</dbReference>
<evidence type="ECO:0000256" key="2">
    <source>
        <dbReference type="ARBA" id="ARBA00022889"/>
    </source>
</evidence>
<dbReference type="Ensembl" id="ENSCCRT00000026421.2">
    <property type="protein sequence ID" value="ENSCCRP00000024334.2"/>
    <property type="gene ID" value="ENSCCRG00000025585.2"/>
</dbReference>
<evidence type="ECO:0000256" key="1">
    <source>
        <dbReference type="ARBA" id="ARBA00022801"/>
    </source>
</evidence>
<evidence type="ECO:0000256" key="3">
    <source>
        <dbReference type="ARBA" id="ARBA00023157"/>
    </source>
</evidence>
<dbReference type="GO" id="GO:0005540">
    <property type="term" value="F:hyaluronic acid binding"/>
    <property type="evidence" value="ECO:0007669"/>
    <property type="project" value="InterPro"/>
</dbReference>
<dbReference type="Proteomes" id="UP001108240">
    <property type="component" value="Unplaced"/>
</dbReference>
<accession>A0A8C1AYA6</accession>
<dbReference type="PANTHER" id="PTHR46908:SF4">
    <property type="entry name" value="TUMOR NECROSIS FACTOR-INDUCIBLE GENE 6 PROTEIN"/>
    <property type="match status" value="1"/>
</dbReference>
<dbReference type="InterPro" id="IPR016187">
    <property type="entry name" value="CTDL_fold"/>
</dbReference>
<proteinExistence type="predicted"/>
<comment type="subunit">
    <text evidence="4">Interacts (via Link domain) with inter-alpha-inhibitor (I-alpha-I) component bikunin. Interacts with ITIH2/HC2; this interaction is required for transesterification of the HC to hyaluronan. Interacts (via Link and CUB domains) with ITIH1. Chondroitin sulfate may be required for the stability of the complex. Interacts (via Link domain) with various C-X-C and C-C chemokines including PF4, CXCL8, CXCL11, CXCL12, CCL2, CCL7, CCL19, CCL21, and CCL27; this interaction interferes with chemokine binding to glycosaminoglycans. Interacts (primarily via Link domain) with BMP2; this interaction is inhibited by hyaluronan. Interacts (via both Link and CUB domains) with TNFSF11. Interacts (via CUB domain) with FN1 (via type III repeats 9-14); this interaction enhances fibronectin fibril assembly. TNFAIP6 may act as a bridging molecule between FN1 and THBS1.</text>
</comment>
<keyword evidence="2" id="KW-0130">Cell adhesion</keyword>
<feature type="domain" description="Link" evidence="12">
    <location>
        <begin position="38"/>
        <end position="131"/>
    </location>
</feature>
<dbReference type="Pfam" id="PF00193">
    <property type="entry name" value="Xlink"/>
    <property type="match status" value="1"/>
</dbReference>